<sequence length="338" mass="38431">MLSDSSLSDFTVDTLLSLLETSEASFIAGLTLSHQILTFENTIVALTDEVEKSCYLAAHTKAPRAPQLQLLEEWCLNNDLKKFRRKLRVDPDVFTSLVRKLENHPVFSNNSHNPQLPVSVQLTIFLNGVSHYGNGATMEDVAEWAGVSIGTVYNCYCRVMIALLQLHDDVIHFDPMEPEDQQERDRAKQWVESCSCPEWRGGFMCVDRSPFNLFQKPGWHGEGFYDCKSHYSLSAQVCSILWLGHDILTIVKVVILPHNLRIVDYMIGVPGSLHDSNVFSRTCIYGHPEMFLGADEWIWADSAYPSLPWCVVPFKRSSMELMPNAHKIFNQHLSKVRI</sequence>
<keyword evidence="2" id="KW-0479">Metal-binding</keyword>
<keyword evidence="5" id="KW-1185">Reference proteome</keyword>
<organism evidence="4 5">
    <name type="scientific">Pisolithus microcarpus 441</name>
    <dbReference type="NCBI Taxonomy" id="765257"/>
    <lineage>
        <taxon>Eukaryota</taxon>
        <taxon>Fungi</taxon>
        <taxon>Dikarya</taxon>
        <taxon>Basidiomycota</taxon>
        <taxon>Agaricomycotina</taxon>
        <taxon>Agaricomycetes</taxon>
        <taxon>Agaricomycetidae</taxon>
        <taxon>Boletales</taxon>
        <taxon>Sclerodermatineae</taxon>
        <taxon>Pisolithaceae</taxon>
        <taxon>Pisolithus</taxon>
    </lineage>
</organism>
<evidence type="ECO:0000259" key="3">
    <source>
        <dbReference type="Pfam" id="PF13359"/>
    </source>
</evidence>
<dbReference type="GO" id="GO:0046872">
    <property type="term" value="F:metal ion binding"/>
    <property type="evidence" value="ECO:0007669"/>
    <property type="project" value="UniProtKB-KW"/>
</dbReference>
<dbReference type="AlphaFoldDB" id="A0A0C9Y1A1"/>
<accession>A0A0C9Y1A1</accession>
<dbReference type="InterPro" id="IPR027806">
    <property type="entry name" value="HARBI1_dom"/>
</dbReference>
<evidence type="ECO:0000313" key="4">
    <source>
        <dbReference type="EMBL" id="KIK18455.1"/>
    </source>
</evidence>
<evidence type="ECO:0000256" key="1">
    <source>
        <dbReference type="ARBA" id="ARBA00001968"/>
    </source>
</evidence>
<reference evidence="4 5" key="1">
    <citation type="submission" date="2014-04" db="EMBL/GenBank/DDBJ databases">
        <authorList>
            <consortium name="DOE Joint Genome Institute"/>
            <person name="Kuo A."/>
            <person name="Kohler A."/>
            <person name="Costa M.D."/>
            <person name="Nagy L.G."/>
            <person name="Floudas D."/>
            <person name="Copeland A."/>
            <person name="Barry K.W."/>
            <person name="Cichocki N."/>
            <person name="Veneault-Fourrey C."/>
            <person name="LaButti K."/>
            <person name="Lindquist E.A."/>
            <person name="Lipzen A."/>
            <person name="Lundell T."/>
            <person name="Morin E."/>
            <person name="Murat C."/>
            <person name="Sun H."/>
            <person name="Tunlid A."/>
            <person name="Henrissat B."/>
            <person name="Grigoriev I.V."/>
            <person name="Hibbett D.S."/>
            <person name="Martin F."/>
            <person name="Nordberg H.P."/>
            <person name="Cantor M.N."/>
            <person name="Hua S.X."/>
        </authorList>
    </citation>
    <scope>NUCLEOTIDE SEQUENCE [LARGE SCALE GENOMIC DNA]</scope>
    <source>
        <strain evidence="4 5">441</strain>
    </source>
</reference>
<protein>
    <recommendedName>
        <fullName evidence="3">DDE Tnp4 domain-containing protein</fullName>
    </recommendedName>
</protein>
<evidence type="ECO:0000313" key="5">
    <source>
        <dbReference type="Proteomes" id="UP000054018"/>
    </source>
</evidence>
<dbReference type="Proteomes" id="UP000054018">
    <property type="component" value="Unassembled WGS sequence"/>
</dbReference>
<reference evidence="5" key="2">
    <citation type="submission" date="2015-01" db="EMBL/GenBank/DDBJ databases">
        <title>Evolutionary Origins and Diversification of the Mycorrhizal Mutualists.</title>
        <authorList>
            <consortium name="DOE Joint Genome Institute"/>
            <consortium name="Mycorrhizal Genomics Consortium"/>
            <person name="Kohler A."/>
            <person name="Kuo A."/>
            <person name="Nagy L.G."/>
            <person name="Floudas D."/>
            <person name="Copeland A."/>
            <person name="Barry K.W."/>
            <person name="Cichocki N."/>
            <person name="Veneault-Fourrey C."/>
            <person name="LaButti K."/>
            <person name="Lindquist E.A."/>
            <person name="Lipzen A."/>
            <person name="Lundell T."/>
            <person name="Morin E."/>
            <person name="Murat C."/>
            <person name="Riley R."/>
            <person name="Ohm R."/>
            <person name="Sun H."/>
            <person name="Tunlid A."/>
            <person name="Henrissat B."/>
            <person name="Grigoriev I.V."/>
            <person name="Hibbett D.S."/>
            <person name="Martin F."/>
        </authorList>
    </citation>
    <scope>NUCLEOTIDE SEQUENCE [LARGE SCALE GENOMIC DNA]</scope>
    <source>
        <strain evidence="5">441</strain>
    </source>
</reference>
<evidence type="ECO:0000256" key="2">
    <source>
        <dbReference type="ARBA" id="ARBA00022723"/>
    </source>
</evidence>
<dbReference type="Pfam" id="PF13359">
    <property type="entry name" value="DDE_Tnp_4"/>
    <property type="match status" value="1"/>
</dbReference>
<dbReference type="HOGENOM" id="CLU_018552_1_4_1"/>
<dbReference type="EMBL" id="KN833805">
    <property type="protein sequence ID" value="KIK18455.1"/>
    <property type="molecule type" value="Genomic_DNA"/>
</dbReference>
<dbReference type="OrthoDB" id="3246760at2759"/>
<gene>
    <name evidence="4" type="ORF">PISMIDRAFT_109433</name>
</gene>
<proteinExistence type="predicted"/>
<feature type="domain" description="DDE Tnp4" evidence="3">
    <location>
        <begin position="221"/>
        <end position="338"/>
    </location>
</feature>
<comment type="cofactor">
    <cofactor evidence="1">
        <name>a divalent metal cation</name>
        <dbReference type="ChEBI" id="CHEBI:60240"/>
    </cofactor>
</comment>
<name>A0A0C9Y1A1_9AGAM</name>